<dbReference type="Gene3D" id="1.10.3480.10">
    <property type="entry name" value="TorD-like"/>
    <property type="match status" value="1"/>
</dbReference>
<organism evidence="2 3">
    <name type="scientific">Berryella intestinalis</name>
    <dbReference type="NCBI Taxonomy" id="1531429"/>
    <lineage>
        <taxon>Bacteria</taxon>
        <taxon>Bacillati</taxon>
        <taxon>Actinomycetota</taxon>
        <taxon>Coriobacteriia</taxon>
        <taxon>Eggerthellales</taxon>
        <taxon>Eggerthellaceae</taxon>
        <taxon>Berryella</taxon>
    </lineage>
</organism>
<evidence type="ECO:0008006" key="4">
    <source>
        <dbReference type="Google" id="ProtNLM"/>
    </source>
</evidence>
<dbReference type="KEGG" id="cbac:JI75_00695"/>
<evidence type="ECO:0000313" key="3">
    <source>
        <dbReference type="Proteomes" id="UP000031121"/>
    </source>
</evidence>
<evidence type="ECO:0000313" key="2">
    <source>
        <dbReference type="EMBL" id="AJC11439.1"/>
    </source>
</evidence>
<dbReference type="Proteomes" id="UP000031121">
    <property type="component" value="Chromosome"/>
</dbReference>
<dbReference type="AlphaFoldDB" id="A0A0A8B238"/>
<keyword evidence="3" id="KW-1185">Reference proteome</keyword>
<dbReference type="InterPro" id="IPR026269">
    <property type="entry name" value="DmsD-type"/>
</dbReference>
<gene>
    <name evidence="2" type="ORF">JI75_00695</name>
</gene>
<dbReference type="PIRSF" id="PIRSF004690">
    <property type="entry name" value="DmsD"/>
    <property type="match status" value="1"/>
</dbReference>
<dbReference type="HOGENOM" id="CLU_077650_7_1_11"/>
<protein>
    <recommendedName>
        <fullName evidence="4">Tat proofreading chaperone DmsD</fullName>
    </recommendedName>
</protein>
<dbReference type="PANTHER" id="PTHR34227">
    <property type="entry name" value="CHAPERONE PROTEIN YCDY"/>
    <property type="match status" value="1"/>
</dbReference>
<dbReference type="InterPro" id="IPR020945">
    <property type="entry name" value="DMSO/NO3_reduct_chaperone"/>
</dbReference>
<dbReference type="InterPro" id="IPR036411">
    <property type="entry name" value="TorD-like_sf"/>
</dbReference>
<sequence>MDEEALLGVSFVSDSLAPFFIFEPGSAEVGELYEAFAGLEVSAAADEWPFVAREDALGALAAMREGAADRFSLNDEFRRLFVGPQSKVAPPWGSVYTDRDGALFGRTTGELRAWLREHGAVVAVEPNMPEDHFGRMLAALSRLASDRPACLGEFLGQHLLPWSPRFLGRLEEGATSGFFKGLAGITRLSLEGIGRELRIEVRSVRTYR</sequence>
<dbReference type="EMBL" id="CP009302">
    <property type="protein sequence ID" value="AJC11439.1"/>
    <property type="molecule type" value="Genomic_DNA"/>
</dbReference>
<dbReference type="PANTHER" id="PTHR34227:SF13">
    <property type="entry name" value="TAT PROOFREADING CHAPERONE DMSD-RELATED"/>
    <property type="match status" value="1"/>
</dbReference>
<proteinExistence type="predicted"/>
<reference evidence="2 3" key="2">
    <citation type="journal article" date="2015" name="Genome Announc.">
        <title>Complete Genome Sequence of Coriobacteriaceae Strain 68-1-3, a Novel Mucus-Degrading Isolate from the Swine Intestinal Tract.</title>
        <authorList>
            <person name="Looft T."/>
            <person name="Bayles D.O."/>
            <person name="Alt D.P."/>
            <person name="Stanton T.B."/>
        </authorList>
    </citation>
    <scope>NUCLEOTIDE SEQUENCE [LARGE SCALE GENOMIC DNA]</scope>
    <source>
        <strain evidence="2 3">68-1-3</strain>
    </source>
</reference>
<dbReference type="SUPFAM" id="SSF89155">
    <property type="entry name" value="TorD-like"/>
    <property type="match status" value="1"/>
</dbReference>
<accession>A0A0A8B238</accession>
<evidence type="ECO:0000256" key="1">
    <source>
        <dbReference type="ARBA" id="ARBA00023186"/>
    </source>
</evidence>
<dbReference type="STRING" id="1531429.JI75_00695"/>
<keyword evidence="1" id="KW-0143">Chaperone</keyword>
<name>A0A0A8B238_9ACTN</name>
<reference evidence="3" key="1">
    <citation type="submission" date="2014-08" db="EMBL/GenBank/DDBJ databases">
        <title>Coriobacteriaceae sp. complete genome.</title>
        <authorList>
            <person name="Looft T."/>
            <person name="Bayles D.O."/>
            <person name="Stanton T.B."/>
        </authorList>
    </citation>
    <scope>NUCLEOTIDE SEQUENCE [LARGE SCALE GENOMIC DNA]</scope>
    <source>
        <strain evidence="3">68-1-3</strain>
    </source>
</reference>
<dbReference type="InterPro" id="IPR050289">
    <property type="entry name" value="TorD/DmsD_chaperones"/>
</dbReference>
<dbReference type="Pfam" id="PF02613">
    <property type="entry name" value="Nitrate_red_del"/>
    <property type="match status" value="1"/>
</dbReference>